<sequence>MKAAVAAGAAGALMLGGAGTFALWNATDDLDDAGTVTTGHLTMTTVPASGAWEDISVPATPVAFDAISETIVPGDTVKFTQNVTISAEGKNLSGELVIGNTAAAIPADLAGHVTVAVAATTSGPNISVVGNTITFSKPGTYTVPVTITVAFAKGNLTDAKTPAVTMDEAIDLPALSLTLNQTRA</sequence>
<dbReference type="EMBL" id="PPXC01000002">
    <property type="protein sequence ID" value="POH74924.1"/>
    <property type="molecule type" value="Genomic_DNA"/>
</dbReference>
<keyword evidence="1" id="KW-0732">Signal</keyword>
<evidence type="ECO:0000313" key="2">
    <source>
        <dbReference type="EMBL" id="POH74924.1"/>
    </source>
</evidence>
<protein>
    <recommendedName>
        <fullName evidence="4">Alternate-type signal peptide domain-containing protein</fullName>
    </recommendedName>
</protein>
<gene>
    <name evidence="2" type="ORF">CVS27_03430</name>
</gene>
<dbReference type="AlphaFoldDB" id="A0A2S4A0P2"/>
<name>A0A2S4A0P2_ARTGL</name>
<organism evidence="2 3">
    <name type="scientific">Arthrobacter glacialis</name>
    <dbReference type="NCBI Taxonomy" id="1664"/>
    <lineage>
        <taxon>Bacteria</taxon>
        <taxon>Bacillati</taxon>
        <taxon>Actinomycetota</taxon>
        <taxon>Actinomycetes</taxon>
        <taxon>Micrococcales</taxon>
        <taxon>Micrococcaceae</taxon>
        <taxon>Arthrobacter</taxon>
    </lineage>
</organism>
<dbReference type="Proteomes" id="UP000237061">
    <property type="component" value="Unassembled WGS sequence"/>
</dbReference>
<comment type="caution">
    <text evidence="2">The sequence shown here is derived from an EMBL/GenBank/DDBJ whole genome shotgun (WGS) entry which is preliminary data.</text>
</comment>
<reference evidence="2 3" key="1">
    <citation type="submission" date="2018-01" db="EMBL/GenBank/DDBJ databases">
        <title>Arthrobacter sp. nov., from glaciers in China.</title>
        <authorList>
            <person name="Liu Q."/>
            <person name="Xin Y.-H."/>
        </authorList>
    </citation>
    <scope>NUCLEOTIDE SEQUENCE [LARGE SCALE GENOMIC DNA]</scope>
    <source>
        <strain evidence="2 3">HLT2-12-2</strain>
    </source>
</reference>
<dbReference type="InterPro" id="IPR024006">
    <property type="entry name" value="Alt_signal_exp_actinobact"/>
</dbReference>
<evidence type="ECO:0000313" key="3">
    <source>
        <dbReference type="Proteomes" id="UP000237061"/>
    </source>
</evidence>
<accession>A0A2S4A0P2</accession>
<feature type="signal peptide" evidence="1">
    <location>
        <begin position="1"/>
        <end position="22"/>
    </location>
</feature>
<keyword evidence="3" id="KW-1185">Reference proteome</keyword>
<evidence type="ECO:0008006" key="4">
    <source>
        <dbReference type="Google" id="ProtNLM"/>
    </source>
</evidence>
<proteinExistence type="predicted"/>
<evidence type="ECO:0000256" key="1">
    <source>
        <dbReference type="SAM" id="SignalP"/>
    </source>
</evidence>
<dbReference type="NCBIfam" id="TIGR04089">
    <property type="entry name" value="exp_by_SipW_III"/>
    <property type="match status" value="1"/>
</dbReference>
<feature type="chain" id="PRO_5039289072" description="Alternate-type signal peptide domain-containing protein" evidence="1">
    <location>
        <begin position="23"/>
        <end position="184"/>
    </location>
</feature>